<evidence type="ECO:0000313" key="3">
    <source>
        <dbReference type="Proteomes" id="UP000279236"/>
    </source>
</evidence>
<feature type="region of interest" description="Disordered" evidence="1">
    <location>
        <begin position="271"/>
        <end position="389"/>
    </location>
</feature>
<feature type="region of interest" description="Disordered" evidence="1">
    <location>
        <begin position="196"/>
        <end position="222"/>
    </location>
</feature>
<feature type="compositionally biased region" description="Low complexity" evidence="1">
    <location>
        <begin position="322"/>
        <end position="339"/>
    </location>
</feature>
<keyword evidence="3" id="KW-1185">Reference proteome</keyword>
<dbReference type="GeneID" id="39590232"/>
<organism evidence="2 3">
    <name type="scientific">Apiotrichum porosum</name>
    <dbReference type="NCBI Taxonomy" id="105984"/>
    <lineage>
        <taxon>Eukaryota</taxon>
        <taxon>Fungi</taxon>
        <taxon>Dikarya</taxon>
        <taxon>Basidiomycota</taxon>
        <taxon>Agaricomycotina</taxon>
        <taxon>Tremellomycetes</taxon>
        <taxon>Trichosporonales</taxon>
        <taxon>Trichosporonaceae</taxon>
        <taxon>Apiotrichum</taxon>
    </lineage>
</organism>
<sequence length="928" mass="100774">MFTPNYPRRPRPPGARRSQLSSPPGQAGPLPTKMPLASPSKASRTTPSPMLAKRKGKMREEPQSSDASPPPLRTRPLSMLSETSVASPPPPYRRGLTESPKDSKDELQHSLGGVFPPPPPDPLESGPSSVRTSLIELENVEDDMDTDEEAEKAGDTFTLRGLRRLLKQNEMDSMSAEVSVRLGVFGDNPYQDPTAKLPSIIGTSSPISAQPSPERYSLPSDADLAFSFPQRRAAPVATKPGQRLSLIRADQRAEEDDARIAALEALLLESREGEEATRKANARLRRDNSKLRQQLEDAEDAVAEQMEQDTWAAQRPSETESVRSSLSSPPRRSRGSYPPQDDERIGWGSTAFPEFPRTLVSVDDSEATSESTTRPVSRDPSPESVSEAVMAEPLSLPDSHTNAVPQDEHWVSASEAPTLTFALSRGGYTGTSRPAVSADTFLSPTKVVAPTPVRAPLTPQLTIQPASRPGSADKASPLTSPAQSSFSSRIRRSPYPSPRTYIRHERSDSASTTGTGPHRRTLSFSKTPLKSPSPESGMSAQASPTRLGFPPSPMSAFASVRSYLSDYLVHGRRTLGSELGSNYSPSPERRRDSDCSCSDYQYTPQFTEPPRPSAAVRLAALAIGLAEAKLTGRISDLSQQSVYGQYASSSSGGSQRYRTPSHRHSSPPGTFVFPADNSVSDVRYQELYGSDVRRIRWAPDAKEPLAWSPHSWPSPSPSPSPREANLPDISDDESDGPHIFTDSLYEDGTITAPRAPAIGLSAPTPVAHAGPRPPMADTPSPAHLAPNVDPWDEYSDRATPSPRVRALRPLFLLSTPAVHARNTSLTQAHHRRSGSGAQYPLPYPLMASGNAAAHRRAYSMSASPQQRCAAGPVTIPARVTHDFFCLVLLLLDYMEWAVILIYRLFTDIRAGPSAAVPKPRSHANRYYL</sequence>
<feature type="region of interest" description="Disordered" evidence="1">
    <location>
        <begin position="454"/>
        <end position="547"/>
    </location>
</feature>
<name>A0A427XZB7_9TREE</name>
<feature type="compositionally biased region" description="Basic and acidic residues" evidence="1">
    <location>
        <begin position="95"/>
        <end position="108"/>
    </location>
</feature>
<feature type="compositionally biased region" description="Low complexity" evidence="1">
    <location>
        <begin position="645"/>
        <end position="657"/>
    </location>
</feature>
<accession>A0A427XZB7</accession>
<feature type="region of interest" description="Disordered" evidence="1">
    <location>
        <begin position="704"/>
        <end position="743"/>
    </location>
</feature>
<evidence type="ECO:0000313" key="2">
    <source>
        <dbReference type="EMBL" id="RSH84180.1"/>
    </source>
</evidence>
<feature type="compositionally biased region" description="Polar residues" evidence="1">
    <location>
        <begin position="201"/>
        <end position="211"/>
    </location>
</feature>
<reference evidence="2 3" key="1">
    <citation type="submission" date="2018-11" db="EMBL/GenBank/DDBJ databases">
        <title>Genome sequence of Apiotrichum porosum DSM 27194.</title>
        <authorList>
            <person name="Aliyu H."/>
            <person name="Gorte O."/>
            <person name="Ochsenreither K."/>
        </authorList>
    </citation>
    <scope>NUCLEOTIDE SEQUENCE [LARGE SCALE GENOMIC DNA]</scope>
    <source>
        <strain evidence="2 3">DSM 27194</strain>
    </source>
</reference>
<feature type="compositionally biased region" description="Polar residues" evidence="1">
    <location>
        <begin position="522"/>
        <end position="544"/>
    </location>
</feature>
<feature type="region of interest" description="Disordered" evidence="1">
    <location>
        <begin position="1"/>
        <end position="133"/>
    </location>
</feature>
<comment type="caution">
    <text evidence="2">The sequence shown here is derived from an EMBL/GenBank/DDBJ whole genome shotgun (WGS) entry which is preliminary data.</text>
</comment>
<dbReference type="AlphaFoldDB" id="A0A427XZB7"/>
<dbReference type="RefSeq" id="XP_028477628.1">
    <property type="nucleotide sequence ID" value="XM_028621176.1"/>
</dbReference>
<feature type="region of interest" description="Disordered" evidence="1">
    <location>
        <begin position="576"/>
        <end position="596"/>
    </location>
</feature>
<evidence type="ECO:0000256" key="1">
    <source>
        <dbReference type="SAM" id="MobiDB-lite"/>
    </source>
</evidence>
<dbReference type="OrthoDB" id="2670688at2759"/>
<gene>
    <name evidence="2" type="ORF">EHS24_005689</name>
</gene>
<protein>
    <submittedName>
        <fullName evidence="2">Uncharacterized protein</fullName>
    </submittedName>
</protein>
<feature type="region of interest" description="Disordered" evidence="1">
    <location>
        <begin position="645"/>
        <end position="676"/>
    </location>
</feature>
<dbReference type="Proteomes" id="UP000279236">
    <property type="component" value="Unassembled WGS sequence"/>
</dbReference>
<feature type="region of interest" description="Disordered" evidence="1">
    <location>
        <begin position="755"/>
        <end position="799"/>
    </location>
</feature>
<proteinExistence type="predicted"/>
<feature type="compositionally biased region" description="Basic and acidic residues" evidence="1">
    <location>
        <begin position="271"/>
        <end position="295"/>
    </location>
</feature>
<dbReference type="EMBL" id="RSCE01000003">
    <property type="protein sequence ID" value="RSH84180.1"/>
    <property type="molecule type" value="Genomic_DNA"/>
</dbReference>